<dbReference type="Proteomes" id="UP001458880">
    <property type="component" value="Unassembled WGS sequence"/>
</dbReference>
<dbReference type="PANTHER" id="PTHR19303">
    <property type="entry name" value="TRANSPOSON"/>
    <property type="match status" value="1"/>
</dbReference>
<reference evidence="3 4" key="1">
    <citation type="journal article" date="2024" name="BMC Genomics">
        <title>De novo assembly and annotation of Popillia japonica's genome with initial clues to its potential as an invasive pest.</title>
        <authorList>
            <person name="Cucini C."/>
            <person name="Boschi S."/>
            <person name="Funari R."/>
            <person name="Cardaioli E."/>
            <person name="Iannotti N."/>
            <person name="Marturano G."/>
            <person name="Paoli F."/>
            <person name="Bruttini M."/>
            <person name="Carapelli A."/>
            <person name="Frati F."/>
            <person name="Nardi F."/>
        </authorList>
    </citation>
    <scope>NUCLEOTIDE SEQUENCE [LARGE SCALE GENOMIC DNA]</scope>
    <source>
        <strain evidence="3">DMR45628</strain>
    </source>
</reference>
<sequence>MEKINYNPSRLYNIYIVITLKGKKQVGTVTAAERGALVTVVFCMNAVGGFVPPLFVFPRKNMKADLLDGAPPGTIAACHPSGWIQQHIFSQWLQHFIGHIKPSLQDQVLLILDGHYYSHTRNIEVIEMGRKNHVTILCIPPPTSHRMQSLDIAFMSPFKTYDSQQIEMWLKQNPGRIANAFHICKLTCPAYLKSATAEISANGFRKCGIYPLNGNVFADHEFKKCNC</sequence>
<keyword evidence="3" id="KW-0378">Hydrolase</keyword>
<feature type="domain" description="DDE-1" evidence="2">
    <location>
        <begin position="38"/>
        <end position="172"/>
    </location>
</feature>
<evidence type="ECO:0000313" key="3">
    <source>
        <dbReference type="EMBL" id="KAK9739565.1"/>
    </source>
</evidence>
<evidence type="ECO:0000259" key="2">
    <source>
        <dbReference type="Pfam" id="PF03184"/>
    </source>
</evidence>
<dbReference type="InterPro" id="IPR004875">
    <property type="entry name" value="DDE_SF_endonuclease_dom"/>
</dbReference>
<keyword evidence="4" id="KW-1185">Reference proteome</keyword>
<keyword evidence="3" id="KW-0540">Nuclease</keyword>
<organism evidence="3 4">
    <name type="scientific">Popillia japonica</name>
    <name type="common">Japanese beetle</name>
    <dbReference type="NCBI Taxonomy" id="7064"/>
    <lineage>
        <taxon>Eukaryota</taxon>
        <taxon>Metazoa</taxon>
        <taxon>Ecdysozoa</taxon>
        <taxon>Arthropoda</taxon>
        <taxon>Hexapoda</taxon>
        <taxon>Insecta</taxon>
        <taxon>Pterygota</taxon>
        <taxon>Neoptera</taxon>
        <taxon>Endopterygota</taxon>
        <taxon>Coleoptera</taxon>
        <taxon>Polyphaga</taxon>
        <taxon>Scarabaeiformia</taxon>
        <taxon>Scarabaeidae</taxon>
        <taxon>Rutelinae</taxon>
        <taxon>Popillia</taxon>
    </lineage>
</organism>
<evidence type="ECO:0000313" key="4">
    <source>
        <dbReference type="Proteomes" id="UP001458880"/>
    </source>
</evidence>
<gene>
    <name evidence="3" type="ORF">QE152_g8914</name>
</gene>
<keyword evidence="1" id="KW-0812">Transmembrane</keyword>
<proteinExistence type="predicted"/>
<evidence type="ECO:0000256" key="1">
    <source>
        <dbReference type="SAM" id="Phobius"/>
    </source>
</evidence>
<dbReference type="GO" id="GO:0004519">
    <property type="term" value="F:endonuclease activity"/>
    <property type="evidence" value="ECO:0007669"/>
    <property type="project" value="UniProtKB-KW"/>
</dbReference>
<keyword evidence="1" id="KW-0472">Membrane</keyword>
<dbReference type="GO" id="GO:0005634">
    <property type="term" value="C:nucleus"/>
    <property type="evidence" value="ECO:0007669"/>
    <property type="project" value="TreeGrafter"/>
</dbReference>
<accession>A0AAW1M1H1</accession>
<dbReference type="EMBL" id="JASPKY010000073">
    <property type="protein sequence ID" value="KAK9739565.1"/>
    <property type="molecule type" value="Genomic_DNA"/>
</dbReference>
<dbReference type="AlphaFoldDB" id="A0AAW1M1H1"/>
<name>A0AAW1M1H1_POPJA</name>
<dbReference type="PANTHER" id="PTHR19303:SF74">
    <property type="entry name" value="POGO TRANSPOSABLE ELEMENT WITH KRAB DOMAIN"/>
    <property type="match status" value="1"/>
</dbReference>
<keyword evidence="1" id="KW-1133">Transmembrane helix</keyword>
<feature type="transmembrane region" description="Helical" evidence="1">
    <location>
        <begin position="36"/>
        <end position="57"/>
    </location>
</feature>
<dbReference type="GO" id="GO:0003677">
    <property type="term" value="F:DNA binding"/>
    <property type="evidence" value="ECO:0007669"/>
    <property type="project" value="TreeGrafter"/>
</dbReference>
<dbReference type="InterPro" id="IPR050863">
    <property type="entry name" value="CenT-Element_Derived"/>
</dbReference>
<comment type="caution">
    <text evidence="3">The sequence shown here is derived from an EMBL/GenBank/DDBJ whole genome shotgun (WGS) entry which is preliminary data.</text>
</comment>
<keyword evidence="3" id="KW-0255">Endonuclease</keyword>
<dbReference type="Pfam" id="PF03184">
    <property type="entry name" value="DDE_1"/>
    <property type="match status" value="1"/>
</dbReference>
<protein>
    <submittedName>
        <fullName evidence="3">DDE superfamily endonuclease</fullName>
    </submittedName>
</protein>